<feature type="region of interest" description="Disordered" evidence="1">
    <location>
        <begin position="33"/>
        <end position="76"/>
    </location>
</feature>
<gene>
    <name evidence="2" type="ORF">BN1723_020284</name>
</gene>
<organism evidence="2 3">
    <name type="scientific">Verticillium longisporum</name>
    <name type="common">Verticillium dahliae var. longisporum</name>
    <dbReference type="NCBI Taxonomy" id="100787"/>
    <lineage>
        <taxon>Eukaryota</taxon>
        <taxon>Fungi</taxon>
        <taxon>Dikarya</taxon>
        <taxon>Ascomycota</taxon>
        <taxon>Pezizomycotina</taxon>
        <taxon>Sordariomycetes</taxon>
        <taxon>Hypocreomycetidae</taxon>
        <taxon>Glomerellales</taxon>
        <taxon>Plectosphaerellaceae</taxon>
        <taxon>Verticillium</taxon>
    </lineage>
</organism>
<protein>
    <submittedName>
        <fullName evidence="2">Uncharacterized protein</fullName>
    </submittedName>
</protein>
<proteinExistence type="predicted"/>
<evidence type="ECO:0000313" key="3">
    <source>
        <dbReference type="Proteomes" id="UP000045706"/>
    </source>
</evidence>
<evidence type="ECO:0000313" key="2">
    <source>
        <dbReference type="EMBL" id="CRK47414.1"/>
    </source>
</evidence>
<evidence type="ECO:0000256" key="1">
    <source>
        <dbReference type="SAM" id="MobiDB-lite"/>
    </source>
</evidence>
<reference evidence="3" key="1">
    <citation type="submission" date="2015-05" db="EMBL/GenBank/DDBJ databases">
        <authorList>
            <person name="Fogelqvist Johan"/>
        </authorList>
    </citation>
    <scope>NUCLEOTIDE SEQUENCE [LARGE SCALE GENOMIC DNA]</scope>
</reference>
<feature type="non-terminal residue" evidence="2">
    <location>
        <position position="1"/>
    </location>
</feature>
<dbReference type="EMBL" id="CVQI01036538">
    <property type="protein sequence ID" value="CRK47414.1"/>
    <property type="molecule type" value="Genomic_DNA"/>
</dbReference>
<dbReference type="Proteomes" id="UP000045706">
    <property type="component" value="Unassembled WGS sequence"/>
</dbReference>
<accession>A0A0G4NLW8</accession>
<sequence>RHADDGGLLRHQVAPRARVHPLAAVQEEGAVPHAVPQDVGPRARPAREAAGLQPRQAHHGRGGAQAPVPRAVPRPG</sequence>
<name>A0A0G4NLW8_VERLO</name>
<dbReference type="AlphaFoldDB" id="A0A0G4NLW8"/>